<evidence type="ECO:0000313" key="2">
    <source>
        <dbReference type="Proteomes" id="UP000238479"/>
    </source>
</evidence>
<accession>A0A2P6PMC8</accession>
<keyword evidence="2" id="KW-1185">Reference proteome</keyword>
<dbReference type="AlphaFoldDB" id="A0A2P6PMC8"/>
<dbReference type="Proteomes" id="UP000238479">
    <property type="component" value="Chromosome 6"/>
</dbReference>
<comment type="caution">
    <text evidence="1">The sequence shown here is derived from an EMBL/GenBank/DDBJ whole genome shotgun (WGS) entry which is preliminary data.</text>
</comment>
<protein>
    <submittedName>
        <fullName evidence="1">Uncharacterized protein</fullName>
    </submittedName>
</protein>
<dbReference type="Gramene" id="PRQ23060">
    <property type="protein sequence ID" value="PRQ23060"/>
    <property type="gene ID" value="RchiOBHm_Chr6g0257091"/>
</dbReference>
<sequence length="99" mass="11306">MGTNYGDHDLTVCVKTQEEVDEDMISKMPDDVLCFQVKIGCYSVHILKHLCGEETSRIPNDEEPSCDGVSRLANHTFSHMGKHYPWSCIDRYGWKIQGQ</sequence>
<proteinExistence type="predicted"/>
<evidence type="ECO:0000313" key="1">
    <source>
        <dbReference type="EMBL" id="PRQ23060.1"/>
    </source>
</evidence>
<organism evidence="1 2">
    <name type="scientific">Rosa chinensis</name>
    <name type="common">China rose</name>
    <dbReference type="NCBI Taxonomy" id="74649"/>
    <lineage>
        <taxon>Eukaryota</taxon>
        <taxon>Viridiplantae</taxon>
        <taxon>Streptophyta</taxon>
        <taxon>Embryophyta</taxon>
        <taxon>Tracheophyta</taxon>
        <taxon>Spermatophyta</taxon>
        <taxon>Magnoliopsida</taxon>
        <taxon>eudicotyledons</taxon>
        <taxon>Gunneridae</taxon>
        <taxon>Pentapetalae</taxon>
        <taxon>rosids</taxon>
        <taxon>fabids</taxon>
        <taxon>Rosales</taxon>
        <taxon>Rosaceae</taxon>
        <taxon>Rosoideae</taxon>
        <taxon>Rosoideae incertae sedis</taxon>
        <taxon>Rosa</taxon>
    </lineage>
</organism>
<reference evidence="1 2" key="1">
    <citation type="journal article" date="2018" name="Nat. Genet.">
        <title>The Rosa genome provides new insights in the design of modern roses.</title>
        <authorList>
            <person name="Bendahmane M."/>
        </authorList>
    </citation>
    <scope>NUCLEOTIDE SEQUENCE [LARGE SCALE GENOMIC DNA]</scope>
    <source>
        <strain evidence="2">cv. Old Blush</strain>
    </source>
</reference>
<name>A0A2P6PMC8_ROSCH</name>
<gene>
    <name evidence="1" type="ORF">RchiOBHm_Chr6g0257091</name>
</gene>
<dbReference type="EMBL" id="PDCK01000044">
    <property type="protein sequence ID" value="PRQ23060.1"/>
    <property type="molecule type" value="Genomic_DNA"/>
</dbReference>